<dbReference type="InterPro" id="IPR039249">
    <property type="entry name" value="GPATCH11"/>
</dbReference>
<evidence type="ECO:0000313" key="4">
    <source>
        <dbReference type="Proteomes" id="UP000562929"/>
    </source>
</evidence>
<dbReference type="SMART" id="SM01173">
    <property type="entry name" value="DUF4187"/>
    <property type="match status" value="1"/>
</dbReference>
<proteinExistence type="predicted"/>
<dbReference type="InterPro" id="IPR000467">
    <property type="entry name" value="G_patch_dom"/>
</dbReference>
<protein>
    <recommendedName>
        <fullName evidence="2">G-patch domain-containing protein</fullName>
    </recommendedName>
</protein>
<dbReference type="OrthoDB" id="786951at2759"/>
<organism evidence="3 4">
    <name type="scientific">Ophiocordyceps camponoti-floridani</name>
    <dbReference type="NCBI Taxonomy" id="2030778"/>
    <lineage>
        <taxon>Eukaryota</taxon>
        <taxon>Fungi</taxon>
        <taxon>Dikarya</taxon>
        <taxon>Ascomycota</taxon>
        <taxon>Pezizomycotina</taxon>
        <taxon>Sordariomycetes</taxon>
        <taxon>Hypocreomycetidae</taxon>
        <taxon>Hypocreales</taxon>
        <taxon>Ophiocordycipitaceae</taxon>
        <taxon>Ophiocordyceps</taxon>
    </lineage>
</organism>
<name>A0A8H4QC11_9HYPO</name>
<dbReference type="EMBL" id="JAACLJ010000001">
    <property type="protein sequence ID" value="KAF4594776.1"/>
    <property type="molecule type" value="Genomic_DNA"/>
</dbReference>
<dbReference type="Proteomes" id="UP000562929">
    <property type="component" value="Unassembled WGS sequence"/>
</dbReference>
<dbReference type="PANTHER" id="PTHR21032">
    <property type="entry name" value="G PATCH DOMAIN-CONTAINING PROTEIN 11"/>
    <property type="match status" value="1"/>
</dbReference>
<dbReference type="GO" id="GO:0003676">
    <property type="term" value="F:nucleic acid binding"/>
    <property type="evidence" value="ECO:0007669"/>
    <property type="project" value="InterPro"/>
</dbReference>
<dbReference type="PANTHER" id="PTHR21032:SF0">
    <property type="entry name" value="G PATCH DOMAIN-CONTAINING PROTEIN 11"/>
    <property type="match status" value="1"/>
</dbReference>
<feature type="region of interest" description="Disordered" evidence="1">
    <location>
        <begin position="1"/>
        <end position="165"/>
    </location>
</feature>
<dbReference type="GO" id="GO:0000776">
    <property type="term" value="C:kinetochore"/>
    <property type="evidence" value="ECO:0007669"/>
    <property type="project" value="TreeGrafter"/>
</dbReference>
<sequence>MDSGPRGMKMKKEDEEDDDYLKMQSEKDEDDYMNMKFEDTQRVQETSLQRTQRLKRESRDRGNHKDRQRRAKEDREKRDKALATSLLNDPRSQNSKGLAMMKQMGFSGGGLGKSEAQGQTEPLEIKIKDDRGGIGHEPVKKRRHGGEAQKPDEAKAPRHNHDEFRQYSRKYYMEGRLMGITHSAQRLAERFDDKVQLQADGTFSRPPLKELPVEYRGRIRRRDLKKRDSEFRRQVEMSRLAVKRTSWYDDDDDEDDEDDYDDGLAMGRDGGLPMADELDEEDEELDAFLNLSAYDRFYRVTDFLRYKHRYCFWCKMTYPDEQMEGCPGRLEKDHD</sequence>
<feature type="compositionally biased region" description="Basic and acidic residues" evidence="1">
    <location>
        <begin position="145"/>
        <end position="165"/>
    </location>
</feature>
<evidence type="ECO:0000259" key="2">
    <source>
        <dbReference type="PROSITE" id="PS50174"/>
    </source>
</evidence>
<feature type="compositionally biased region" description="Basic and acidic residues" evidence="1">
    <location>
        <begin position="54"/>
        <end position="81"/>
    </location>
</feature>
<feature type="domain" description="G-patch" evidence="2">
    <location>
        <begin position="93"/>
        <end position="139"/>
    </location>
</feature>
<feature type="compositionally biased region" description="Acidic residues" evidence="1">
    <location>
        <begin position="248"/>
        <end position="262"/>
    </location>
</feature>
<evidence type="ECO:0000313" key="3">
    <source>
        <dbReference type="EMBL" id="KAF4594776.1"/>
    </source>
</evidence>
<reference evidence="3 4" key="1">
    <citation type="journal article" date="2020" name="G3 (Bethesda)">
        <title>Genetic Underpinnings of Host Manipulation by Ophiocordyceps as Revealed by Comparative Transcriptomics.</title>
        <authorList>
            <person name="Will I."/>
            <person name="Das B."/>
            <person name="Trinh T."/>
            <person name="Brachmann A."/>
            <person name="Ohm R.A."/>
            <person name="de Bekker C."/>
        </authorList>
    </citation>
    <scope>NUCLEOTIDE SEQUENCE [LARGE SCALE GENOMIC DNA]</scope>
    <source>
        <strain evidence="3 4">EC05</strain>
    </source>
</reference>
<keyword evidence="4" id="KW-1185">Reference proteome</keyword>
<gene>
    <name evidence="3" type="ORF">GQ602_000389</name>
</gene>
<dbReference type="PROSITE" id="PS50174">
    <property type="entry name" value="G_PATCH"/>
    <property type="match status" value="1"/>
</dbReference>
<dbReference type="AlphaFoldDB" id="A0A8H4QC11"/>
<comment type="caution">
    <text evidence="3">The sequence shown here is derived from an EMBL/GenBank/DDBJ whole genome shotgun (WGS) entry which is preliminary data.</text>
</comment>
<dbReference type="SMART" id="SM00443">
    <property type="entry name" value="G_patch"/>
    <property type="match status" value="1"/>
</dbReference>
<dbReference type="Pfam" id="PF01585">
    <property type="entry name" value="G-patch"/>
    <property type="match status" value="1"/>
</dbReference>
<accession>A0A8H4QC11</accession>
<feature type="compositionally biased region" description="Polar residues" evidence="1">
    <location>
        <begin position="85"/>
        <end position="96"/>
    </location>
</feature>
<dbReference type="Pfam" id="PF13821">
    <property type="entry name" value="DUF4187"/>
    <property type="match status" value="1"/>
</dbReference>
<dbReference type="InterPro" id="IPR025239">
    <property type="entry name" value="DUF4187"/>
</dbReference>
<feature type="compositionally biased region" description="Basic and acidic residues" evidence="1">
    <location>
        <begin position="123"/>
        <end position="138"/>
    </location>
</feature>
<evidence type="ECO:0000256" key="1">
    <source>
        <dbReference type="SAM" id="MobiDB-lite"/>
    </source>
</evidence>
<feature type="region of interest" description="Disordered" evidence="1">
    <location>
        <begin position="248"/>
        <end position="275"/>
    </location>
</feature>